<keyword evidence="3" id="KW-1185">Reference proteome</keyword>
<dbReference type="EMBL" id="JACWEZ010000002">
    <property type="protein sequence ID" value="MBD1221689.1"/>
    <property type="molecule type" value="Genomic_DNA"/>
</dbReference>
<protein>
    <recommendedName>
        <fullName evidence="4">ABC transporter permease</fullName>
    </recommendedName>
</protein>
<organism evidence="2 3">
    <name type="scientific">Virgibacillus halodenitrificans</name>
    <name type="common">Bacillus halodenitrificans</name>
    <dbReference type="NCBI Taxonomy" id="1482"/>
    <lineage>
        <taxon>Bacteria</taxon>
        <taxon>Bacillati</taxon>
        <taxon>Bacillota</taxon>
        <taxon>Bacilli</taxon>
        <taxon>Bacillales</taxon>
        <taxon>Bacillaceae</taxon>
        <taxon>Virgibacillus</taxon>
    </lineage>
</organism>
<feature type="transmembrane region" description="Helical" evidence="1">
    <location>
        <begin position="252"/>
        <end position="278"/>
    </location>
</feature>
<evidence type="ECO:0000313" key="2">
    <source>
        <dbReference type="EMBL" id="MBD1221689.1"/>
    </source>
</evidence>
<sequence>MMNRTWLLMKTILKMHYSRAGKSNSQIGLLVVAALFLIPLVFFYLSSLREIINTLYDALNPLGQETVIIGLLFVVMHVLLFFMSFITVLSAFYFAEDIISFLPYPFHGYQLLLGKSAQPFIYLYITSAAIYLPAFLYYGNAASASFFYYIIGFILFILLPIIPFSIASILLMFVMRFVNITKNKERSKIIAGIASLSFIILINVVVRLNTDTEMMMQDVASYIQEKDGLLKLITSFYPPAYFSSMALTSGGLLFFLGILILTGIAFLLFISLGQIWYIKGLLGTGNKKSHKKTTGTVSKHIKKRSVWLSYIRKELLVIFRTPTFLMNCVIQSLFAPVFLFIIFMLDSGTSVTGMMDIFSTKEQLLVLFLASMFILGANATSYTSVSREGKDWNSNLFLPLQPKQIFYSKIAVAWIINLIPIGLILAACIFAFKLSFTLIFIWLIIVLLSSWFTSMLGTYLDLDNPKLNWTDEQEVFKTRMIGLIAVIIEIGLFGLLVLLVWNISFIQGLYLTSGILLILLVTAILIIDYLLKSKLKQNAHQRI</sequence>
<feature type="transmembrane region" description="Helical" evidence="1">
    <location>
        <begin position="189"/>
        <end position="206"/>
    </location>
</feature>
<dbReference type="Proteomes" id="UP000621631">
    <property type="component" value="Unassembled WGS sequence"/>
</dbReference>
<evidence type="ECO:0008006" key="4">
    <source>
        <dbReference type="Google" id="ProtNLM"/>
    </source>
</evidence>
<name>A0ABR7VMQ9_VIRHA</name>
<gene>
    <name evidence="2" type="ORF">IC602_03650</name>
</gene>
<accession>A0ABR7VMQ9</accession>
<feature type="transmembrane region" description="Helical" evidence="1">
    <location>
        <begin position="146"/>
        <end position="177"/>
    </location>
</feature>
<keyword evidence="1" id="KW-0472">Membrane</keyword>
<evidence type="ECO:0000313" key="3">
    <source>
        <dbReference type="Proteomes" id="UP000621631"/>
    </source>
</evidence>
<feature type="transmembrane region" description="Helical" evidence="1">
    <location>
        <begin position="365"/>
        <end position="385"/>
    </location>
</feature>
<comment type="caution">
    <text evidence="2">The sequence shown here is derived from an EMBL/GenBank/DDBJ whole genome shotgun (WGS) entry which is preliminary data.</text>
</comment>
<evidence type="ECO:0000256" key="1">
    <source>
        <dbReference type="SAM" id="Phobius"/>
    </source>
</evidence>
<feature type="transmembrane region" description="Helical" evidence="1">
    <location>
        <begin position="509"/>
        <end position="531"/>
    </location>
</feature>
<keyword evidence="1" id="KW-1133">Transmembrane helix</keyword>
<proteinExistence type="predicted"/>
<feature type="transmembrane region" description="Helical" evidence="1">
    <location>
        <begin position="324"/>
        <end position="345"/>
    </location>
</feature>
<feature type="transmembrane region" description="Helical" evidence="1">
    <location>
        <begin position="120"/>
        <end position="140"/>
    </location>
</feature>
<keyword evidence="1" id="KW-0812">Transmembrane</keyword>
<reference evidence="2 3" key="1">
    <citation type="submission" date="2020-09" db="EMBL/GenBank/DDBJ databases">
        <title>Draft Genome Sequences of Oil-Oxidizing Bacteria Halomonas titanicae, Marinobacter lutaoensis, and Virgibacillus halodenitrificans Isolated from Highly Saline Environments.</title>
        <authorList>
            <person name="Grouzdev D.S."/>
            <person name="Sokolova D.S."/>
            <person name="Semenova E.M."/>
            <person name="Borzenkov I.A."/>
            <person name="Bidzhieva S.K."/>
            <person name="Poltaraus A.B."/>
            <person name="Nazina T.N."/>
        </authorList>
    </citation>
    <scope>NUCLEOTIDE SEQUENCE [LARGE SCALE GENOMIC DNA]</scope>
    <source>
        <strain evidence="2 3">VKM B-3472D</strain>
    </source>
</reference>
<feature type="transmembrane region" description="Helical" evidence="1">
    <location>
        <begin position="406"/>
        <end position="432"/>
    </location>
</feature>
<feature type="transmembrane region" description="Helical" evidence="1">
    <location>
        <begin position="67"/>
        <end position="95"/>
    </location>
</feature>
<feature type="transmembrane region" description="Helical" evidence="1">
    <location>
        <begin position="438"/>
        <end position="460"/>
    </location>
</feature>
<feature type="transmembrane region" description="Helical" evidence="1">
    <location>
        <begin position="481"/>
        <end position="503"/>
    </location>
</feature>